<dbReference type="AlphaFoldDB" id="A0A7I8WBA2"/>
<gene>
    <name evidence="1" type="ORF">DGYR_LOCUS12786</name>
</gene>
<proteinExistence type="predicted"/>
<name>A0A7I8WBA2_9ANNE</name>
<dbReference type="Proteomes" id="UP000549394">
    <property type="component" value="Unassembled WGS sequence"/>
</dbReference>
<sequence length="177" mass="20483">MTSKITIHILEFFGLKKRKEKINKEHQKSNSILRNGSLAAKTFSNGTETTLNIQTTLGNLQTTLTKNCNKLDGIEKTLKEIHEEMDNCLLDESKLKTDQLLLRRVSNHHKGTEERPIISTLARKDKINKALLRCHKELDGLARTHFDLQLRLQKTESQERLVVDDLNELEFRIDCYT</sequence>
<reference evidence="1 2" key="1">
    <citation type="submission" date="2020-08" db="EMBL/GenBank/DDBJ databases">
        <authorList>
            <person name="Hejnol A."/>
        </authorList>
    </citation>
    <scope>NUCLEOTIDE SEQUENCE [LARGE SCALE GENOMIC DNA]</scope>
</reference>
<accession>A0A7I8WBA2</accession>
<organism evidence="1 2">
    <name type="scientific">Dimorphilus gyrociliatus</name>
    <dbReference type="NCBI Taxonomy" id="2664684"/>
    <lineage>
        <taxon>Eukaryota</taxon>
        <taxon>Metazoa</taxon>
        <taxon>Spiralia</taxon>
        <taxon>Lophotrochozoa</taxon>
        <taxon>Annelida</taxon>
        <taxon>Polychaeta</taxon>
        <taxon>Polychaeta incertae sedis</taxon>
        <taxon>Dinophilidae</taxon>
        <taxon>Dimorphilus</taxon>
    </lineage>
</organism>
<keyword evidence="2" id="KW-1185">Reference proteome</keyword>
<evidence type="ECO:0000313" key="1">
    <source>
        <dbReference type="EMBL" id="CAD5125409.1"/>
    </source>
</evidence>
<protein>
    <submittedName>
        <fullName evidence="1">Uncharacterized protein</fullName>
    </submittedName>
</protein>
<dbReference type="EMBL" id="CAJFCJ010000026">
    <property type="protein sequence ID" value="CAD5125409.1"/>
    <property type="molecule type" value="Genomic_DNA"/>
</dbReference>
<comment type="caution">
    <text evidence="1">The sequence shown here is derived from an EMBL/GenBank/DDBJ whole genome shotgun (WGS) entry which is preliminary data.</text>
</comment>
<evidence type="ECO:0000313" key="2">
    <source>
        <dbReference type="Proteomes" id="UP000549394"/>
    </source>
</evidence>